<dbReference type="EMBL" id="JACYTN010000007">
    <property type="protein sequence ID" value="MBD8498971.1"/>
    <property type="molecule type" value="Genomic_DNA"/>
</dbReference>
<organism evidence="1 2">
    <name type="scientific">Paenibacillus arenosi</name>
    <dbReference type="NCBI Taxonomy" id="2774142"/>
    <lineage>
        <taxon>Bacteria</taxon>
        <taxon>Bacillati</taxon>
        <taxon>Bacillota</taxon>
        <taxon>Bacilli</taxon>
        <taxon>Bacillales</taxon>
        <taxon>Paenibacillaceae</taxon>
        <taxon>Paenibacillus</taxon>
    </lineage>
</organism>
<evidence type="ECO:0000313" key="1">
    <source>
        <dbReference type="EMBL" id="MBD8498971.1"/>
    </source>
</evidence>
<sequence>MIVRESDRHFIMTTQHEHAKFSGEIAAIM</sequence>
<name>A0ABR9AYK8_9BACL</name>
<keyword evidence="2" id="KW-1185">Reference proteome</keyword>
<reference evidence="1 2" key="1">
    <citation type="submission" date="2020-09" db="EMBL/GenBank/DDBJ databases">
        <title>Paenibacillus sp. CAU 1523 isolated from sand of Haeundae Beach.</title>
        <authorList>
            <person name="Kim W."/>
        </authorList>
    </citation>
    <scope>NUCLEOTIDE SEQUENCE [LARGE SCALE GENOMIC DNA]</scope>
    <source>
        <strain evidence="1 2">CAU 1523</strain>
    </source>
</reference>
<gene>
    <name evidence="1" type="ORF">IFO66_11715</name>
</gene>
<dbReference type="Proteomes" id="UP000634529">
    <property type="component" value="Unassembled WGS sequence"/>
</dbReference>
<comment type="caution">
    <text evidence="1">The sequence shown here is derived from an EMBL/GenBank/DDBJ whole genome shotgun (WGS) entry which is preliminary data.</text>
</comment>
<dbReference type="InterPro" id="IPR024992">
    <property type="entry name" value="DUF3891"/>
</dbReference>
<protein>
    <submittedName>
        <fullName evidence="1">DUF3891 family protein</fullName>
    </submittedName>
</protein>
<proteinExistence type="predicted"/>
<dbReference type="RefSeq" id="WP_192025326.1">
    <property type="nucleotide sequence ID" value="NZ_JACYTN010000007.1"/>
</dbReference>
<evidence type="ECO:0000313" key="2">
    <source>
        <dbReference type="Proteomes" id="UP000634529"/>
    </source>
</evidence>
<dbReference type="Pfam" id="PF13030">
    <property type="entry name" value="DUF3891"/>
    <property type="match status" value="1"/>
</dbReference>
<accession>A0ABR9AYK8</accession>